<sequence length="600" mass="66702">MTILSKLKDMATSSWLFTLLFAAMVLLVTLTLLSEYSTIGLRVLSLLFAVELLVAWFATGIHRFANAMGALTVLLLLCILFPLDIELIEEAFVLVPLLFVMLFPASLWPLATAPLLLLTYLPSVEAHALSEWLEDAVELLVIGSFACVMSYFYSKSQAQVHHFANLSRTDDLTGLGNRKAFREHMARLFAAVSQNKLAGFALIMLDVDAFKRVNDQYGHSGGDQLLSELAARLQQAAGRNIHSYRIGGDEFAVLFELSEGAMAGTAKAEAEILMERLEAPYRVFSHLIQVQPSMGIAIAPWDSNDAESLCRNADLALYSAKRQLQSAISFFDASLHQESLANYEIERQLRLAIEENELHLEYQPKVCMQTGAIKGVEALLRWHSKELGVVSPARFIPIAEANGTIVPIGRWVLREACMQLKGWQQRYQPFFLSVNISMVQVQRDDLLTLVDDVIAETGIDASWLEFELTETAVMTAPLEYIDMLQSLKSRGIRIAIDDFGVAYSSLAYLARLPVDTLKVDKSFVDHCDSSKPDLLIVRTIVQLAHSLGLVTVAEGVETDAQRQALQKEGVDRYQGYLFARPQPSDQIETLLSASLRLVPV</sequence>
<feature type="transmembrane region" description="Helical" evidence="1">
    <location>
        <begin position="39"/>
        <end position="57"/>
    </location>
</feature>
<feature type="transmembrane region" description="Helical" evidence="1">
    <location>
        <begin position="64"/>
        <end position="83"/>
    </location>
</feature>
<dbReference type="SUPFAM" id="SSF55073">
    <property type="entry name" value="Nucleotide cyclase"/>
    <property type="match status" value="1"/>
</dbReference>
<dbReference type="RefSeq" id="WP_240591846.1">
    <property type="nucleotide sequence ID" value="NZ_JAKUDL010000005.1"/>
</dbReference>
<dbReference type="NCBIfam" id="TIGR00254">
    <property type="entry name" value="GGDEF"/>
    <property type="match status" value="1"/>
</dbReference>
<dbReference type="InterPro" id="IPR029787">
    <property type="entry name" value="Nucleotide_cyclase"/>
</dbReference>
<proteinExistence type="predicted"/>
<feature type="domain" description="EAL" evidence="2">
    <location>
        <begin position="342"/>
        <end position="595"/>
    </location>
</feature>
<evidence type="ECO:0000259" key="2">
    <source>
        <dbReference type="PROSITE" id="PS50883"/>
    </source>
</evidence>
<dbReference type="Proteomes" id="UP001297581">
    <property type="component" value="Unassembled WGS sequence"/>
</dbReference>
<dbReference type="PROSITE" id="PS50883">
    <property type="entry name" value="EAL"/>
    <property type="match status" value="1"/>
</dbReference>
<dbReference type="SUPFAM" id="SSF141868">
    <property type="entry name" value="EAL domain-like"/>
    <property type="match status" value="1"/>
</dbReference>
<gene>
    <name evidence="4" type="ORF">MJ923_15390</name>
</gene>
<dbReference type="PANTHER" id="PTHR44757">
    <property type="entry name" value="DIGUANYLATE CYCLASE DGCP"/>
    <property type="match status" value="1"/>
</dbReference>
<dbReference type="EMBL" id="JAKUDL010000005">
    <property type="protein sequence ID" value="MCH4295692.1"/>
    <property type="molecule type" value="Genomic_DNA"/>
</dbReference>
<reference evidence="4 5" key="1">
    <citation type="submission" date="2022-02" db="EMBL/GenBank/DDBJ databases">
        <title>The genome sequence of Shewanella sp. 3B26.</title>
        <authorList>
            <person name="Du J."/>
        </authorList>
    </citation>
    <scope>NUCLEOTIDE SEQUENCE [LARGE SCALE GENOMIC DNA]</scope>
    <source>
        <strain evidence="4 5">3B26</strain>
    </source>
</reference>
<protein>
    <submittedName>
        <fullName evidence="4">Bifunctional diguanylate cyclase/phosphodiesterase</fullName>
    </submittedName>
</protein>
<organism evidence="4 5">
    <name type="scientific">Shewanella zhuhaiensis</name>
    <dbReference type="NCBI Taxonomy" id="2919576"/>
    <lineage>
        <taxon>Bacteria</taxon>
        <taxon>Pseudomonadati</taxon>
        <taxon>Pseudomonadota</taxon>
        <taxon>Gammaproteobacteria</taxon>
        <taxon>Alteromonadales</taxon>
        <taxon>Shewanellaceae</taxon>
        <taxon>Shewanella</taxon>
    </lineage>
</organism>
<dbReference type="InterPro" id="IPR001633">
    <property type="entry name" value="EAL_dom"/>
</dbReference>
<feature type="transmembrane region" description="Helical" evidence="1">
    <location>
        <begin position="95"/>
        <end position="120"/>
    </location>
</feature>
<dbReference type="InterPro" id="IPR000160">
    <property type="entry name" value="GGDEF_dom"/>
</dbReference>
<dbReference type="InterPro" id="IPR052155">
    <property type="entry name" value="Biofilm_reg_signaling"/>
</dbReference>
<dbReference type="CDD" id="cd01948">
    <property type="entry name" value="EAL"/>
    <property type="match status" value="1"/>
</dbReference>
<accession>A0AAJ1BJ92</accession>
<dbReference type="InterPro" id="IPR043128">
    <property type="entry name" value="Rev_trsase/Diguanyl_cyclase"/>
</dbReference>
<dbReference type="PANTHER" id="PTHR44757:SF2">
    <property type="entry name" value="BIOFILM ARCHITECTURE MAINTENANCE PROTEIN MBAA"/>
    <property type="match status" value="1"/>
</dbReference>
<dbReference type="CDD" id="cd01949">
    <property type="entry name" value="GGDEF"/>
    <property type="match status" value="1"/>
</dbReference>
<feature type="domain" description="GGDEF" evidence="3">
    <location>
        <begin position="198"/>
        <end position="333"/>
    </location>
</feature>
<keyword evidence="5" id="KW-1185">Reference proteome</keyword>
<dbReference type="Gene3D" id="3.30.70.270">
    <property type="match status" value="1"/>
</dbReference>
<name>A0AAJ1BJ92_9GAMM</name>
<dbReference type="SMART" id="SM00267">
    <property type="entry name" value="GGDEF"/>
    <property type="match status" value="1"/>
</dbReference>
<evidence type="ECO:0000256" key="1">
    <source>
        <dbReference type="SAM" id="Phobius"/>
    </source>
</evidence>
<keyword evidence="1" id="KW-0812">Transmembrane</keyword>
<dbReference type="AlphaFoldDB" id="A0AAJ1BJ92"/>
<keyword evidence="1" id="KW-1133">Transmembrane helix</keyword>
<keyword evidence="1" id="KW-0472">Membrane</keyword>
<evidence type="ECO:0000313" key="4">
    <source>
        <dbReference type="EMBL" id="MCH4295692.1"/>
    </source>
</evidence>
<dbReference type="Pfam" id="PF00990">
    <property type="entry name" value="GGDEF"/>
    <property type="match status" value="1"/>
</dbReference>
<evidence type="ECO:0000313" key="5">
    <source>
        <dbReference type="Proteomes" id="UP001297581"/>
    </source>
</evidence>
<dbReference type="PROSITE" id="PS50887">
    <property type="entry name" value="GGDEF"/>
    <property type="match status" value="1"/>
</dbReference>
<dbReference type="Pfam" id="PF00563">
    <property type="entry name" value="EAL"/>
    <property type="match status" value="1"/>
</dbReference>
<evidence type="ECO:0000259" key="3">
    <source>
        <dbReference type="PROSITE" id="PS50887"/>
    </source>
</evidence>
<dbReference type="SMART" id="SM00052">
    <property type="entry name" value="EAL"/>
    <property type="match status" value="1"/>
</dbReference>
<comment type="caution">
    <text evidence="4">The sequence shown here is derived from an EMBL/GenBank/DDBJ whole genome shotgun (WGS) entry which is preliminary data.</text>
</comment>
<dbReference type="InterPro" id="IPR035919">
    <property type="entry name" value="EAL_sf"/>
</dbReference>
<dbReference type="Gene3D" id="3.20.20.450">
    <property type="entry name" value="EAL domain"/>
    <property type="match status" value="1"/>
</dbReference>
<feature type="transmembrane region" description="Helical" evidence="1">
    <location>
        <begin position="12"/>
        <end position="33"/>
    </location>
</feature>